<dbReference type="Proteomes" id="UP001338309">
    <property type="component" value="Unassembled WGS sequence"/>
</dbReference>
<comment type="caution">
    <text evidence="2">The sequence shown here is derived from an EMBL/GenBank/DDBJ whole genome shotgun (WGS) entry which is preliminary data.</text>
</comment>
<proteinExistence type="predicted"/>
<organism evidence="2 3">
    <name type="scientific">Algoriphagus confluentis</name>
    <dbReference type="NCBI Taxonomy" id="1697556"/>
    <lineage>
        <taxon>Bacteria</taxon>
        <taxon>Pseudomonadati</taxon>
        <taxon>Bacteroidota</taxon>
        <taxon>Cytophagia</taxon>
        <taxon>Cytophagales</taxon>
        <taxon>Cyclobacteriaceae</taxon>
        <taxon>Algoriphagus</taxon>
    </lineage>
</organism>
<accession>A0ABQ6PRZ3</accession>
<protein>
    <submittedName>
        <fullName evidence="2">Uncharacterized protein</fullName>
    </submittedName>
</protein>
<evidence type="ECO:0000256" key="1">
    <source>
        <dbReference type="SAM" id="MobiDB-lite"/>
    </source>
</evidence>
<sequence length="45" mass="4885">MIQVDQNGLDFARPPGLESLMGGEENGEQPHFSPLFNLENQGSPS</sequence>
<name>A0ABQ6PRZ3_9BACT</name>
<evidence type="ECO:0000313" key="3">
    <source>
        <dbReference type="Proteomes" id="UP001338309"/>
    </source>
</evidence>
<reference evidence="2 3" key="1">
    <citation type="submission" date="2023-08" db="EMBL/GenBank/DDBJ databases">
        <title>Draft genome sequence of Algoriphagus confluentis.</title>
        <authorList>
            <person name="Takatani N."/>
            <person name="Hosokawa M."/>
            <person name="Sawabe T."/>
        </authorList>
    </citation>
    <scope>NUCLEOTIDE SEQUENCE [LARGE SCALE GENOMIC DNA]</scope>
    <source>
        <strain evidence="2 3">NBRC 111222</strain>
    </source>
</reference>
<dbReference type="EMBL" id="BTPD01000011">
    <property type="protein sequence ID" value="GMQ30733.1"/>
    <property type="molecule type" value="Genomic_DNA"/>
</dbReference>
<keyword evidence="3" id="KW-1185">Reference proteome</keyword>
<gene>
    <name evidence="2" type="ORF">Aconfl_33760</name>
</gene>
<evidence type="ECO:0000313" key="2">
    <source>
        <dbReference type="EMBL" id="GMQ30733.1"/>
    </source>
</evidence>
<feature type="region of interest" description="Disordered" evidence="1">
    <location>
        <begin position="1"/>
        <end position="45"/>
    </location>
</feature>